<gene>
    <name evidence="1" type="ORF">SDC9_77458</name>
</gene>
<comment type="caution">
    <text evidence="1">The sequence shown here is derived from an EMBL/GenBank/DDBJ whole genome shotgun (WGS) entry which is preliminary data.</text>
</comment>
<organism evidence="1">
    <name type="scientific">bioreactor metagenome</name>
    <dbReference type="NCBI Taxonomy" id="1076179"/>
    <lineage>
        <taxon>unclassified sequences</taxon>
        <taxon>metagenomes</taxon>
        <taxon>ecological metagenomes</taxon>
    </lineage>
</organism>
<accession>A0A644YQN0</accession>
<dbReference type="AlphaFoldDB" id="A0A644YQN0"/>
<reference evidence="1" key="1">
    <citation type="submission" date="2019-08" db="EMBL/GenBank/DDBJ databases">
        <authorList>
            <person name="Kucharzyk K."/>
            <person name="Murdoch R.W."/>
            <person name="Higgins S."/>
            <person name="Loffler F."/>
        </authorList>
    </citation>
    <scope>NUCLEOTIDE SEQUENCE</scope>
</reference>
<evidence type="ECO:0000313" key="1">
    <source>
        <dbReference type="EMBL" id="MPM30905.1"/>
    </source>
</evidence>
<proteinExistence type="predicted"/>
<dbReference type="EMBL" id="VSSQ01005923">
    <property type="protein sequence ID" value="MPM30905.1"/>
    <property type="molecule type" value="Genomic_DNA"/>
</dbReference>
<sequence>MGRPIGSSRKKPGNAQKELFDHLQNILPVDGTDRNQSSEMEQHGKEQLLLLHILQSKKMLKKRQMAGTGNRQEFRYALKDSHKYRHKIWHAQLPPFG</sequence>
<name>A0A644YQN0_9ZZZZ</name>
<protein>
    <submittedName>
        <fullName evidence="1">Uncharacterized protein</fullName>
    </submittedName>
</protein>